<evidence type="ECO:0000313" key="2">
    <source>
        <dbReference type="Proteomes" id="UP000783253"/>
    </source>
</evidence>
<evidence type="ECO:0008006" key="3">
    <source>
        <dbReference type="Google" id="ProtNLM"/>
    </source>
</evidence>
<accession>A0ABS7IWL0</accession>
<keyword evidence="2" id="KW-1185">Reference proteome</keyword>
<organism evidence="1 2">
    <name type="scientific">Qipengyuania polymorpha</name>
    <dbReference type="NCBI Taxonomy" id="2867234"/>
    <lineage>
        <taxon>Bacteria</taxon>
        <taxon>Pseudomonadati</taxon>
        <taxon>Pseudomonadota</taxon>
        <taxon>Alphaproteobacteria</taxon>
        <taxon>Sphingomonadales</taxon>
        <taxon>Erythrobacteraceae</taxon>
        <taxon>Qipengyuania</taxon>
    </lineage>
</organism>
<dbReference type="EMBL" id="JAIGNK010000002">
    <property type="protein sequence ID" value="MBX7457921.1"/>
    <property type="molecule type" value="Genomic_DNA"/>
</dbReference>
<protein>
    <recommendedName>
        <fullName evidence="3">Tetratricopeptide repeat protein</fullName>
    </recommendedName>
</protein>
<name>A0ABS7IWL0_9SPHN</name>
<sequence>MTKGGRLALSLAALLFAGLALFSGLDRYSVQEPGAVRLVPESLRASAWEVTAAQAVSKGDSARAVEHAAEAVSANPLDTGAVSLLATSRLAAGERIEAGRAFEVASLLGLRTPLVQAYFFDIAIVSGKAKDAADRLDVLLAVQPSMAANGYFFSALERGESGRSELARRLLARPDWAEAYLTAFRADNDTLAARAAFLAAHSRDVPLGCGPIEPMLRELARRNMRGEAMRLARGQCPERALAQAVMDPGFEAVGEDSAFGWRRHGSGDLRISTVGRKEKMVEVENRSATTRLVLSQALALVPGEYRLFASVAGGPRDAVIASLDCGSPSRPSGRGGSLGRGQLVTVPDCDDLTLGIWVKPGSGTLRLDDLRISPVG</sequence>
<proteinExistence type="predicted"/>
<evidence type="ECO:0000313" key="1">
    <source>
        <dbReference type="EMBL" id="MBX7457921.1"/>
    </source>
</evidence>
<dbReference type="InterPro" id="IPR011990">
    <property type="entry name" value="TPR-like_helical_dom_sf"/>
</dbReference>
<dbReference type="RefSeq" id="WP_221573335.1">
    <property type="nucleotide sequence ID" value="NZ_JAIGNK010000002.1"/>
</dbReference>
<comment type="caution">
    <text evidence="1">The sequence shown here is derived from an EMBL/GenBank/DDBJ whole genome shotgun (WGS) entry which is preliminary data.</text>
</comment>
<reference evidence="1 2" key="1">
    <citation type="submission" date="2021-08" db="EMBL/GenBank/DDBJ databases">
        <title>Comparative Genomics Analysis of the Genus Qipengyuania Reveals Extensive Genetic Diversity and Metabolic Versatility, Including the Description of Fifteen Novel Species.</title>
        <authorList>
            <person name="Liu Y."/>
        </authorList>
    </citation>
    <scope>NUCLEOTIDE SEQUENCE [LARGE SCALE GENOMIC DNA]</scope>
    <source>
        <strain evidence="1 2">1NDH17</strain>
    </source>
</reference>
<gene>
    <name evidence="1" type="ORF">K3152_06655</name>
</gene>
<dbReference type="Proteomes" id="UP000783253">
    <property type="component" value="Unassembled WGS sequence"/>
</dbReference>
<dbReference type="SUPFAM" id="SSF48452">
    <property type="entry name" value="TPR-like"/>
    <property type="match status" value="1"/>
</dbReference>